<name>A0ABQ6Q0X5_9BACT</name>
<evidence type="ECO:0008006" key="3">
    <source>
        <dbReference type="Google" id="ProtNLM"/>
    </source>
</evidence>
<dbReference type="Proteomes" id="UP001307705">
    <property type="component" value="Unassembled WGS sequence"/>
</dbReference>
<gene>
    <name evidence="1" type="ORF">Ataiwa_15120</name>
</gene>
<organism evidence="1 2">
    <name type="scientific">Algoriphagus taiwanensis</name>
    <dbReference type="NCBI Taxonomy" id="1445656"/>
    <lineage>
        <taxon>Bacteria</taxon>
        <taxon>Pseudomonadati</taxon>
        <taxon>Bacteroidota</taxon>
        <taxon>Cytophagia</taxon>
        <taxon>Cytophagales</taxon>
        <taxon>Cyclobacteriaceae</taxon>
        <taxon>Algoriphagus</taxon>
    </lineage>
</organism>
<keyword evidence="2" id="KW-1185">Reference proteome</keyword>
<proteinExistence type="predicted"/>
<evidence type="ECO:0000313" key="2">
    <source>
        <dbReference type="Proteomes" id="UP001307705"/>
    </source>
</evidence>
<reference evidence="1 2" key="1">
    <citation type="submission" date="2023-08" db="EMBL/GenBank/DDBJ databases">
        <title>Draft genome sequence of Algoriphagus taiwanensis.</title>
        <authorList>
            <person name="Takatani N."/>
            <person name="Hosokawa M."/>
            <person name="Sawabe T."/>
        </authorList>
    </citation>
    <scope>NUCLEOTIDE SEQUENCE [LARGE SCALE GENOMIC DNA]</scope>
    <source>
        <strain evidence="1 2">JCM 19755</strain>
    </source>
</reference>
<accession>A0ABQ6Q0X5</accession>
<comment type="caution">
    <text evidence="1">The sequence shown here is derived from an EMBL/GenBank/DDBJ whole genome shotgun (WGS) entry which is preliminary data.</text>
</comment>
<dbReference type="RefSeq" id="WP_338228011.1">
    <property type="nucleotide sequence ID" value="NZ_BTPE01000004.1"/>
</dbReference>
<protein>
    <recommendedName>
        <fullName evidence="3">DUF4258 domain-containing protein</fullName>
    </recommendedName>
</protein>
<sequence>MRYWIIIAFFGLQVVGIILARFQDVRYFAWAPFDQITFYEIYAEVNGLSLSTQEVKKRYGFLSSGRENRSIHHVFDQLKQYESMIGQGDSVKVVVVYRTNGKEGESWEYRNY</sequence>
<evidence type="ECO:0000313" key="1">
    <source>
        <dbReference type="EMBL" id="GMQ33240.1"/>
    </source>
</evidence>
<dbReference type="EMBL" id="BTPE01000004">
    <property type="protein sequence ID" value="GMQ33240.1"/>
    <property type="molecule type" value="Genomic_DNA"/>
</dbReference>